<dbReference type="GO" id="GO:0005743">
    <property type="term" value="C:mitochondrial inner membrane"/>
    <property type="evidence" value="ECO:0007669"/>
    <property type="project" value="UniProtKB-SubCell"/>
</dbReference>
<accession>A0A9P0GME2</accession>
<keyword evidence="5" id="KW-0999">Mitochondrion inner membrane</keyword>
<evidence type="ECO:0000256" key="7">
    <source>
        <dbReference type="ARBA" id="ARBA00023128"/>
    </source>
</evidence>
<dbReference type="PANTHER" id="PTHR21382:SF1">
    <property type="entry name" value="NADH DEHYDROGENASE [UBIQUINONE] 1 ALPHA SUBCOMPLEX SUBUNIT 11"/>
    <property type="match status" value="1"/>
</dbReference>
<reference evidence="12" key="1">
    <citation type="submission" date="2022-01" db="EMBL/GenBank/DDBJ databases">
        <authorList>
            <person name="King R."/>
        </authorList>
    </citation>
    <scope>NUCLEOTIDE SEQUENCE</scope>
</reference>
<evidence type="ECO:0000256" key="1">
    <source>
        <dbReference type="ARBA" id="ARBA00004292"/>
    </source>
</evidence>
<gene>
    <name evidence="12" type="ORF">PHAECO_LOCUS167</name>
</gene>
<comment type="similarity">
    <text evidence="2">Belongs to the complex I NDUFA11 subunit family.</text>
</comment>
<evidence type="ECO:0000256" key="6">
    <source>
        <dbReference type="ARBA" id="ARBA00022989"/>
    </source>
</evidence>
<evidence type="ECO:0000313" key="13">
    <source>
        <dbReference type="Proteomes" id="UP001153737"/>
    </source>
</evidence>
<keyword evidence="7" id="KW-0496">Mitochondrion</keyword>
<dbReference type="PANTHER" id="PTHR21382">
    <property type="entry name" value="NADH-UBIQUINONE OXIDOREDUCTASE SUBUNIT"/>
    <property type="match status" value="1"/>
</dbReference>
<keyword evidence="8 11" id="KW-0472">Membrane</keyword>
<evidence type="ECO:0000256" key="5">
    <source>
        <dbReference type="ARBA" id="ARBA00022792"/>
    </source>
</evidence>
<evidence type="ECO:0000256" key="10">
    <source>
        <dbReference type="ARBA" id="ARBA00031497"/>
    </source>
</evidence>
<evidence type="ECO:0000256" key="2">
    <source>
        <dbReference type="ARBA" id="ARBA00008699"/>
    </source>
</evidence>
<dbReference type="Proteomes" id="UP001153737">
    <property type="component" value="Chromosome 1"/>
</dbReference>
<feature type="transmembrane region" description="Helical" evidence="11">
    <location>
        <begin position="60"/>
        <end position="78"/>
    </location>
</feature>
<dbReference type="InterPro" id="IPR039205">
    <property type="entry name" value="NDUFA11"/>
</dbReference>
<evidence type="ECO:0000313" key="12">
    <source>
        <dbReference type="EMBL" id="CAH1117297.1"/>
    </source>
</evidence>
<feature type="transmembrane region" description="Helical" evidence="11">
    <location>
        <begin position="90"/>
        <end position="107"/>
    </location>
</feature>
<comment type="subcellular location">
    <subcellularLocation>
        <location evidence="1">Mitochondrion inner membrane</location>
        <topology evidence="1">Multi-pass membrane protein</topology>
        <orientation evidence="1">Matrix side</orientation>
    </subcellularLocation>
</comment>
<dbReference type="OrthoDB" id="1913277at2759"/>
<name>A0A9P0GME2_PHACE</name>
<evidence type="ECO:0000256" key="4">
    <source>
        <dbReference type="ARBA" id="ARBA00022692"/>
    </source>
</evidence>
<feature type="transmembrane region" description="Helical" evidence="11">
    <location>
        <begin position="32"/>
        <end position="48"/>
    </location>
</feature>
<dbReference type="AlphaFoldDB" id="A0A9P0GME2"/>
<evidence type="ECO:0000256" key="3">
    <source>
        <dbReference type="ARBA" id="ARBA00018191"/>
    </source>
</evidence>
<organism evidence="12 13">
    <name type="scientific">Phaedon cochleariae</name>
    <name type="common">Mustard beetle</name>
    <dbReference type="NCBI Taxonomy" id="80249"/>
    <lineage>
        <taxon>Eukaryota</taxon>
        <taxon>Metazoa</taxon>
        <taxon>Ecdysozoa</taxon>
        <taxon>Arthropoda</taxon>
        <taxon>Hexapoda</taxon>
        <taxon>Insecta</taxon>
        <taxon>Pterygota</taxon>
        <taxon>Neoptera</taxon>
        <taxon>Endopterygota</taxon>
        <taxon>Coleoptera</taxon>
        <taxon>Polyphaga</taxon>
        <taxon>Cucujiformia</taxon>
        <taxon>Chrysomeloidea</taxon>
        <taxon>Chrysomelidae</taxon>
        <taxon>Chrysomelinae</taxon>
        <taxon>Chrysomelini</taxon>
        <taxon>Phaedon</taxon>
    </lineage>
</organism>
<dbReference type="GO" id="GO:0006120">
    <property type="term" value="P:mitochondrial electron transport, NADH to ubiquinone"/>
    <property type="evidence" value="ECO:0007669"/>
    <property type="project" value="InterPro"/>
</dbReference>
<dbReference type="GO" id="GO:0045271">
    <property type="term" value="C:respiratory chain complex I"/>
    <property type="evidence" value="ECO:0007669"/>
    <property type="project" value="InterPro"/>
</dbReference>
<proteinExistence type="inferred from homology"/>
<keyword evidence="6 11" id="KW-1133">Transmembrane helix</keyword>
<dbReference type="EMBL" id="OU896707">
    <property type="protein sequence ID" value="CAH1117297.1"/>
    <property type="molecule type" value="Genomic_DNA"/>
</dbReference>
<evidence type="ECO:0000256" key="11">
    <source>
        <dbReference type="SAM" id="Phobius"/>
    </source>
</evidence>
<evidence type="ECO:0000256" key="9">
    <source>
        <dbReference type="ARBA" id="ARBA00030608"/>
    </source>
</evidence>
<evidence type="ECO:0000256" key="8">
    <source>
        <dbReference type="ARBA" id="ARBA00023136"/>
    </source>
</evidence>
<keyword evidence="4 11" id="KW-0812">Transmembrane</keyword>
<reference evidence="12" key="2">
    <citation type="submission" date="2022-10" db="EMBL/GenBank/DDBJ databases">
        <authorList>
            <consortium name="ENA_rothamsted_submissions"/>
            <consortium name="culmorum"/>
            <person name="King R."/>
        </authorList>
    </citation>
    <scope>NUCLEOTIDE SEQUENCE</scope>
</reference>
<sequence>MSENSEIKPYSYFDAPSGEDVFNKWYCLMKPTALTAAGIGIFDVLAWSHPKGYLPTLGRLVHVCWPLFGASTAFVVTSNISSSLRKKDDNLNWFIGGFAAGSVFGLWRKRTIVGFNMGMLFGTLAVIRKIMHDNNWLVTPPNDIVIGSQGVWDYDFTLTKHRPGNWTTGK</sequence>
<protein>
    <recommendedName>
        <fullName evidence="3">NADH dehydrogenase [ubiquinone] 1 alpha subcomplex subunit 11</fullName>
    </recommendedName>
    <alternativeName>
        <fullName evidence="9">Complex I-B14.7</fullName>
    </alternativeName>
    <alternativeName>
        <fullName evidence="10">NADH-ubiquinone oxidoreductase subunit B14.7</fullName>
    </alternativeName>
</protein>
<keyword evidence="13" id="KW-1185">Reference proteome</keyword>